<gene>
    <name evidence="1" type="ORF">DYP60_00035</name>
</gene>
<dbReference type="AlphaFoldDB" id="A0A372ML13"/>
<evidence type="ECO:0000313" key="2">
    <source>
        <dbReference type="Proteomes" id="UP000264002"/>
    </source>
</evidence>
<dbReference type="RefSeq" id="WP_117328834.1">
    <property type="nucleotide sequence ID" value="NZ_QUWK01000001.1"/>
</dbReference>
<comment type="caution">
    <text evidence="1">The sequence shown here is derived from an EMBL/GenBank/DDBJ whole genome shotgun (WGS) entry which is preliminary data.</text>
</comment>
<keyword evidence="2" id="KW-1185">Reference proteome</keyword>
<dbReference type="SUPFAM" id="SSF110849">
    <property type="entry name" value="ParB/Sulfiredoxin"/>
    <property type="match status" value="1"/>
</dbReference>
<dbReference type="InterPro" id="IPR036086">
    <property type="entry name" value="ParB/Sulfiredoxin_sf"/>
</dbReference>
<dbReference type="Gene3D" id="3.90.1530.10">
    <property type="entry name" value="Conserved hypothetical protein from pyrococcus furiosus pfu- 392566-001, ParB domain"/>
    <property type="match status" value="1"/>
</dbReference>
<dbReference type="EMBL" id="QUWK01000001">
    <property type="protein sequence ID" value="RFU96016.1"/>
    <property type="molecule type" value="Genomic_DNA"/>
</dbReference>
<protein>
    <submittedName>
        <fullName evidence="1">Transcriptional regulator</fullName>
    </submittedName>
</protein>
<name>A0A372ML13_9SPIR</name>
<reference evidence="2" key="1">
    <citation type="submission" date="2018-08" db="EMBL/GenBank/DDBJ databases">
        <authorList>
            <person name="Grouzdev D.S."/>
            <person name="Krutkina M.S."/>
        </authorList>
    </citation>
    <scope>NUCLEOTIDE SEQUENCE [LARGE SCALE GENOMIC DNA]</scope>
    <source>
        <strain evidence="2">4-11</strain>
    </source>
</reference>
<proteinExistence type="predicted"/>
<reference evidence="1 2" key="2">
    <citation type="submission" date="2018-09" db="EMBL/GenBank/DDBJ databases">
        <title>Genome of Sphaerochaeta halotolerans strain 4-11.</title>
        <authorList>
            <person name="Nazina T.N."/>
            <person name="Sokolova D.S."/>
        </authorList>
    </citation>
    <scope>NUCLEOTIDE SEQUENCE [LARGE SCALE GENOMIC DNA]</scope>
    <source>
        <strain evidence="1 2">4-11</strain>
    </source>
</reference>
<accession>A0A372ML13</accession>
<dbReference type="Proteomes" id="UP000264002">
    <property type="component" value="Unassembled WGS sequence"/>
</dbReference>
<evidence type="ECO:0000313" key="1">
    <source>
        <dbReference type="EMBL" id="RFU96016.1"/>
    </source>
</evidence>
<sequence>MVKIGADLVSQTNEDFEKARSRGRIQSLLSSLAWKNSDLLSFYAVTELLKPKNETYLGMRVIPVNQIIGSEGRYQDFSMAFYPKKELLRTRWRSIDRATKEYVILPPISVYKLGQWYFVRDGNHRVSVAKTQGVEFIDAEVVELDSQIPLEAGLTMKSLRKRVVDYERERFITQYNPTYLPMEEILFTAPGSYPEMVNHILVHKYYLNEGKEEEISFEDGAKSWYQNVYRPIVEEVRRAKLLASFPGNTEADLYMWIVRHWDNLKHMSGSQEVSIESATHDYKTRYGRGWLGRWANRIRYLFSKN</sequence>
<organism evidence="1 2">
    <name type="scientific">Sphaerochaeta halotolerans</name>
    <dbReference type="NCBI Taxonomy" id="2293840"/>
    <lineage>
        <taxon>Bacteria</taxon>
        <taxon>Pseudomonadati</taxon>
        <taxon>Spirochaetota</taxon>
        <taxon>Spirochaetia</taxon>
        <taxon>Spirochaetales</taxon>
        <taxon>Sphaerochaetaceae</taxon>
        <taxon>Sphaerochaeta</taxon>
    </lineage>
</organism>